<dbReference type="PROSITE" id="PS00557">
    <property type="entry name" value="FMN_HYDROXY_ACID_DH_1"/>
    <property type="match status" value="1"/>
</dbReference>
<dbReference type="PROSITE" id="PS51349">
    <property type="entry name" value="FMN_HYDROXY_ACID_DH_2"/>
    <property type="match status" value="1"/>
</dbReference>
<organism evidence="8 9">
    <name type="scientific">Georgenia halophila</name>
    <dbReference type="NCBI Taxonomy" id="620889"/>
    <lineage>
        <taxon>Bacteria</taxon>
        <taxon>Bacillati</taxon>
        <taxon>Actinomycetota</taxon>
        <taxon>Actinomycetes</taxon>
        <taxon>Micrococcales</taxon>
        <taxon>Bogoriellaceae</taxon>
        <taxon>Georgenia</taxon>
    </lineage>
</organism>
<evidence type="ECO:0000256" key="4">
    <source>
        <dbReference type="ARBA" id="ARBA00023002"/>
    </source>
</evidence>
<gene>
    <name evidence="8" type="primary">lldD</name>
    <name evidence="8" type="ORF">GCM10023169_08240</name>
</gene>
<dbReference type="CDD" id="cd02809">
    <property type="entry name" value="alpha_hydroxyacid_oxid_FMN"/>
    <property type="match status" value="1"/>
</dbReference>
<evidence type="ECO:0000256" key="1">
    <source>
        <dbReference type="ARBA" id="ARBA00001917"/>
    </source>
</evidence>
<evidence type="ECO:0000259" key="7">
    <source>
        <dbReference type="PROSITE" id="PS51349"/>
    </source>
</evidence>
<dbReference type="Gene3D" id="3.20.20.70">
    <property type="entry name" value="Aldolase class I"/>
    <property type="match status" value="1"/>
</dbReference>
<keyword evidence="2" id="KW-0285">Flavoprotein</keyword>
<evidence type="ECO:0000256" key="3">
    <source>
        <dbReference type="ARBA" id="ARBA00022643"/>
    </source>
</evidence>
<keyword evidence="4" id="KW-0560">Oxidoreductase</keyword>
<feature type="compositionally biased region" description="Basic and acidic residues" evidence="6">
    <location>
        <begin position="424"/>
        <end position="433"/>
    </location>
</feature>
<reference evidence="9" key="1">
    <citation type="journal article" date="2019" name="Int. J. Syst. Evol. Microbiol.">
        <title>The Global Catalogue of Microorganisms (GCM) 10K type strain sequencing project: providing services to taxonomists for standard genome sequencing and annotation.</title>
        <authorList>
            <consortium name="The Broad Institute Genomics Platform"/>
            <consortium name="The Broad Institute Genome Sequencing Center for Infectious Disease"/>
            <person name="Wu L."/>
            <person name="Ma J."/>
        </authorList>
    </citation>
    <scope>NUCLEOTIDE SEQUENCE [LARGE SCALE GENOMIC DNA]</scope>
    <source>
        <strain evidence="9">JCM 17810</strain>
    </source>
</reference>
<dbReference type="PANTHER" id="PTHR10578:SF107">
    <property type="entry name" value="2-HYDROXYACID OXIDASE 1"/>
    <property type="match status" value="1"/>
</dbReference>
<evidence type="ECO:0000256" key="6">
    <source>
        <dbReference type="SAM" id="MobiDB-lite"/>
    </source>
</evidence>
<feature type="region of interest" description="Disordered" evidence="6">
    <location>
        <begin position="406"/>
        <end position="470"/>
    </location>
</feature>
<accession>A0ABP8KY74</accession>
<dbReference type="EMBL" id="BAABGN010000002">
    <property type="protein sequence ID" value="GAA4418544.1"/>
    <property type="molecule type" value="Genomic_DNA"/>
</dbReference>
<comment type="similarity">
    <text evidence="5">Belongs to the FMN-dependent alpha-hydroxy acid dehydrogenase family.</text>
</comment>
<dbReference type="Proteomes" id="UP001500622">
    <property type="component" value="Unassembled WGS sequence"/>
</dbReference>
<sequence length="470" mass="50862">MVTRQLPRPAEVFELMKLRKPDLNSRRRRLSAALTIDDLRTIARRRTPAAAFDYTDGAAEGELSLRRARQAFEDVEFHPDVLRPAEVVDTSTQILDGSSALPFGIAPTGFTRLMQTEGEIAGATAAGTAGIPFTLSTLGTASIEDVRSANPTGRNWFQLYVMRDREISYELTRRAADAGFDTLFFTVDTPVAGARLRDRRNGFSIPPQISLKTIANAIPRPWWWFDFLTTPKLEFASLTSTGGTVGELLDAAMDPTISYDDLAVIRELWPGKIVIKGVQNVPDAVRLVDLGVDGILLSNHGGRQLDRAPVPFHLLPKVVREVGDDTAIMVDTGIMNGADIVASVALGADFALVGRAYLYGLMAGGRAGVDRMIEILRGEIVRTMKLLGVQSLGELEPRHVTQLARLVPVPESAEEAAETAPRPELPREGEAKGTTRATRSRPKSRAATSASTRGAAPVEAVEESAGGGDR</sequence>
<dbReference type="SUPFAM" id="SSF51395">
    <property type="entry name" value="FMN-linked oxidoreductases"/>
    <property type="match status" value="1"/>
</dbReference>
<evidence type="ECO:0000256" key="2">
    <source>
        <dbReference type="ARBA" id="ARBA00022630"/>
    </source>
</evidence>
<feature type="domain" description="FMN hydroxy acid dehydrogenase" evidence="7">
    <location>
        <begin position="28"/>
        <end position="405"/>
    </location>
</feature>
<keyword evidence="3" id="KW-0288">FMN</keyword>
<evidence type="ECO:0000313" key="8">
    <source>
        <dbReference type="EMBL" id="GAA4418544.1"/>
    </source>
</evidence>
<comment type="caution">
    <text evidence="8">The sequence shown here is derived from an EMBL/GenBank/DDBJ whole genome shotgun (WGS) entry which is preliminary data.</text>
</comment>
<name>A0ABP8KY74_9MICO</name>
<dbReference type="InterPro" id="IPR000262">
    <property type="entry name" value="FMN-dep_DH"/>
</dbReference>
<dbReference type="Pfam" id="PF01070">
    <property type="entry name" value="FMN_dh"/>
    <property type="match status" value="1"/>
</dbReference>
<dbReference type="RefSeq" id="WP_345215206.1">
    <property type="nucleotide sequence ID" value="NZ_BAABGN010000002.1"/>
</dbReference>
<dbReference type="PANTHER" id="PTHR10578">
    <property type="entry name" value="S -2-HYDROXY-ACID OXIDASE-RELATED"/>
    <property type="match status" value="1"/>
</dbReference>
<proteinExistence type="inferred from homology"/>
<dbReference type="InterPro" id="IPR037396">
    <property type="entry name" value="FMN_HAD"/>
</dbReference>
<protein>
    <submittedName>
        <fullName evidence="8">Quinone-dependent L-lactate dehydrogenase</fullName>
    </submittedName>
</protein>
<comment type="cofactor">
    <cofactor evidence="1">
        <name>FMN</name>
        <dbReference type="ChEBI" id="CHEBI:58210"/>
    </cofactor>
</comment>
<feature type="compositionally biased region" description="Low complexity" evidence="6">
    <location>
        <begin position="445"/>
        <end position="456"/>
    </location>
</feature>
<evidence type="ECO:0000256" key="5">
    <source>
        <dbReference type="ARBA" id="ARBA00024042"/>
    </source>
</evidence>
<evidence type="ECO:0000313" key="9">
    <source>
        <dbReference type="Proteomes" id="UP001500622"/>
    </source>
</evidence>
<dbReference type="InterPro" id="IPR012133">
    <property type="entry name" value="Alpha-hydoxy_acid_DH_FMN"/>
</dbReference>
<dbReference type="InterPro" id="IPR013785">
    <property type="entry name" value="Aldolase_TIM"/>
</dbReference>
<dbReference type="InterPro" id="IPR008259">
    <property type="entry name" value="FMN_hydac_DH_AS"/>
</dbReference>
<keyword evidence="9" id="KW-1185">Reference proteome</keyword>